<dbReference type="InterPro" id="IPR018357">
    <property type="entry name" value="Hexapep_transf_CS"/>
</dbReference>
<dbReference type="RefSeq" id="WP_169036344.1">
    <property type="nucleotide sequence ID" value="NZ_LANA01000002.1"/>
</dbReference>
<evidence type="ECO:0000256" key="17">
    <source>
        <dbReference type="ARBA" id="ARBA00049628"/>
    </source>
</evidence>
<keyword evidence="14" id="KW-0961">Cell wall biogenesis/degradation</keyword>
<dbReference type="InterPro" id="IPR001451">
    <property type="entry name" value="Hexapep"/>
</dbReference>
<comment type="subcellular location">
    <subcellularLocation>
        <location evidence="2">Cytoplasm</location>
    </subcellularLocation>
</comment>
<gene>
    <name evidence="19" type="ORF">VP91_00009910</name>
</gene>
<accession>A0ABX1T150</accession>
<keyword evidence="11" id="KW-0133">Cell shape</keyword>
<dbReference type="InterPro" id="IPR011004">
    <property type="entry name" value="Trimer_LpxA-like_sf"/>
</dbReference>
<evidence type="ECO:0000256" key="3">
    <source>
        <dbReference type="ARBA" id="ARBA00007707"/>
    </source>
</evidence>
<evidence type="ECO:0000256" key="10">
    <source>
        <dbReference type="ARBA" id="ARBA00022842"/>
    </source>
</evidence>
<evidence type="ECO:0000259" key="18">
    <source>
        <dbReference type="Pfam" id="PF25087"/>
    </source>
</evidence>
<sequence>MKQINSNIDQEKLRKFFIKSGVKMIGPETVFFSKDTKIGKNVTINPYVVIGPKVKIGNNVIVNSFSHLEDCKIKNKVEVGPYARLRPGTILEDESRIGNFVEVKKSIIGKKSKINHLSYIGDSEIGKSVNVGAGTITCNYDGVKKSKTKIKDNVFIGSNSSLVAPITVEKDSTVGAGSVITKKVKKKSLALTRSSQIEVKNYKRRLK</sequence>
<comment type="catalytic activity">
    <reaction evidence="16">
        <text>N-acetyl-alpha-D-glucosamine 1-phosphate + UTP + H(+) = UDP-N-acetyl-alpha-D-glucosamine + diphosphate</text>
        <dbReference type="Rhea" id="RHEA:13509"/>
        <dbReference type="ChEBI" id="CHEBI:15378"/>
        <dbReference type="ChEBI" id="CHEBI:33019"/>
        <dbReference type="ChEBI" id="CHEBI:46398"/>
        <dbReference type="ChEBI" id="CHEBI:57705"/>
        <dbReference type="ChEBI" id="CHEBI:57776"/>
        <dbReference type="EC" id="2.7.7.23"/>
    </reaction>
</comment>
<evidence type="ECO:0000256" key="13">
    <source>
        <dbReference type="ARBA" id="ARBA00023315"/>
    </source>
</evidence>
<protein>
    <submittedName>
        <fullName evidence="19">Glucosamine-1-phosphate N-acetyltransferase</fullName>
    </submittedName>
</protein>
<dbReference type="Pfam" id="PF25087">
    <property type="entry name" value="GMPPB_C"/>
    <property type="match status" value="1"/>
</dbReference>
<evidence type="ECO:0000256" key="14">
    <source>
        <dbReference type="ARBA" id="ARBA00023316"/>
    </source>
</evidence>
<keyword evidence="8" id="KW-0479">Metal-binding</keyword>
<keyword evidence="20" id="KW-1185">Reference proteome</keyword>
<keyword evidence="7" id="KW-0548">Nucleotidyltransferase</keyword>
<dbReference type="EMBL" id="LANA01000002">
    <property type="protein sequence ID" value="NMN67842.1"/>
    <property type="molecule type" value="Genomic_DNA"/>
</dbReference>
<evidence type="ECO:0000256" key="6">
    <source>
        <dbReference type="ARBA" id="ARBA00022679"/>
    </source>
</evidence>
<evidence type="ECO:0000313" key="20">
    <source>
        <dbReference type="Proteomes" id="UP001166004"/>
    </source>
</evidence>
<evidence type="ECO:0000256" key="16">
    <source>
        <dbReference type="ARBA" id="ARBA00048493"/>
    </source>
</evidence>
<dbReference type="Pfam" id="PF00132">
    <property type="entry name" value="Hexapep"/>
    <property type="match status" value="1"/>
</dbReference>
<evidence type="ECO:0000256" key="8">
    <source>
        <dbReference type="ARBA" id="ARBA00022723"/>
    </source>
</evidence>
<dbReference type="Gene3D" id="2.160.10.10">
    <property type="entry name" value="Hexapeptide repeat proteins"/>
    <property type="match status" value="1"/>
</dbReference>
<evidence type="ECO:0000256" key="11">
    <source>
        <dbReference type="ARBA" id="ARBA00022960"/>
    </source>
</evidence>
<comment type="caution">
    <text evidence="19">The sequence shown here is derived from an EMBL/GenBank/DDBJ whole genome shotgun (WGS) entry which is preliminary data.</text>
</comment>
<comment type="similarity">
    <text evidence="4">In the N-terminal section; belongs to the N-acetylglucosamine-1-phosphate uridyltransferase family.</text>
</comment>
<evidence type="ECO:0000256" key="7">
    <source>
        <dbReference type="ARBA" id="ARBA00022695"/>
    </source>
</evidence>
<dbReference type="PROSITE" id="PS00101">
    <property type="entry name" value="HEXAPEP_TRANSFERASES"/>
    <property type="match status" value="1"/>
</dbReference>
<dbReference type="InterPro" id="IPR050065">
    <property type="entry name" value="GlmU-like"/>
</dbReference>
<keyword evidence="9" id="KW-0677">Repeat</keyword>
<keyword evidence="13" id="KW-0012">Acyltransferase</keyword>
<dbReference type="PANTHER" id="PTHR43584:SF3">
    <property type="entry name" value="BIFUNCTIONAL PROTEIN GLMU"/>
    <property type="match status" value="1"/>
</dbReference>
<evidence type="ECO:0000256" key="12">
    <source>
        <dbReference type="ARBA" id="ARBA00022984"/>
    </source>
</evidence>
<keyword evidence="12" id="KW-0573">Peptidoglycan synthesis</keyword>
<name>A0ABX1T150_PELUQ</name>
<comment type="cofactor">
    <cofactor evidence="1">
        <name>Mg(2+)</name>
        <dbReference type="ChEBI" id="CHEBI:18420"/>
    </cofactor>
</comment>
<comment type="function">
    <text evidence="17">Catalyzes the last two sequential reactions in the de novo biosynthetic pathway for UDP-N-acetylglucosamine (UDP-GlcNAc). The C-terminal domain catalyzes the transfer of acetyl group from acetyl coenzyme A to glucosamine-1-phosphate (GlcN-1-P) to produce N-acetylglucosamine-1-phosphate (GlcNAc-1-P), which is converted into UDP-GlcNAc by the transfer of uridine 5-monophosphate (from uridine 5-triphosphate), a reaction catalyzed by the N-terminal domain.</text>
</comment>
<evidence type="ECO:0000313" key="19">
    <source>
        <dbReference type="EMBL" id="NMN67842.1"/>
    </source>
</evidence>
<organism evidence="19 20">
    <name type="scientific">Pelagibacter ubique</name>
    <dbReference type="NCBI Taxonomy" id="198252"/>
    <lineage>
        <taxon>Bacteria</taxon>
        <taxon>Pseudomonadati</taxon>
        <taxon>Pseudomonadota</taxon>
        <taxon>Alphaproteobacteria</taxon>
        <taxon>Candidatus Pelagibacterales</taxon>
        <taxon>Candidatus Pelagibacteraceae</taxon>
        <taxon>Candidatus Pelagibacter</taxon>
    </lineage>
</organism>
<keyword evidence="10" id="KW-0460">Magnesium</keyword>
<evidence type="ECO:0000256" key="2">
    <source>
        <dbReference type="ARBA" id="ARBA00004496"/>
    </source>
</evidence>
<dbReference type="InterPro" id="IPR056729">
    <property type="entry name" value="GMPPB_C"/>
</dbReference>
<dbReference type="PANTHER" id="PTHR43584">
    <property type="entry name" value="NUCLEOTIDYL TRANSFERASE"/>
    <property type="match status" value="1"/>
</dbReference>
<evidence type="ECO:0000256" key="5">
    <source>
        <dbReference type="ARBA" id="ARBA00022490"/>
    </source>
</evidence>
<dbReference type="Proteomes" id="UP001166004">
    <property type="component" value="Unassembled WGS sequence"/>
</dbReference>
<proteinExistence type="inferred from homology"/>
<dbReference type="SUPFAM" id="SSF51161">
    <property type="entry name" value="Trimeric LpxA-like enzymes"/>
    <property type="match status" value="1"/>
</dbReference>
<evidence type="ECO:0000256" key="4">
    <source>
        <dbReference type="ARBA" id="ARBA00007947"/>
    </source>
</evidence>
<reference evidence="19 20" key="1">
    <citation type="submission" date="2019-07" db="EMBL/GenBank/DDBJ databases">
        <title>SAR11 Genome Evolution.</title>
        <authorList>
            <person name="Giovannoni S."/>
        </authorList>
    </citation>
    <scope>NUCLEOTIDE SEQUENCE [LARGE SCALE GENOMIC DNA]</scope>
    <source>
        <strain evidence="19 20">HTCC9565</strain>
    </source>
</reference>
<keyword evidence="6" id="KW-0808">Transferase</keyword>
<comment type="similarity">
    <text evidence="3">In the C-terminal section; belongs to the transferase hexapeptide repeat family.</text>
</comment>
<evidence type="ECO:0000256" key="9">
    <source>
        <dbReference type="ARBA" id="ARBA00022737"/>
    </source>
</evidence>
<keyword evidence="5" id="KW-0963">Cytoplasm</keyword>
<evidence type="ECO:0000256" key="15">
    <source>
        <dbReference type="ARBA" id="ARBA00048247"/>
    </source>
</evidence>
<comment type="catalytic activity">
    <reaction evidence="15">
        <text>alpha-D-glucosamine 1-phosphate + acetyl-CoA = N-acetyl-alpha-D-glucosamine 1-phosphate + CoA + H(+)</text>
        <dbReference type="Rhea" id="RHEA:13725"/>
        <dbReference type="ChEBI" id="CHEBI:15378"/>
        <dbReference type="ChEBI" id="CHEBI:57287"/>
        <dbReference type="ChEBI" id="CHEBI:57288"/>
        <dbReference type="ChEBI" id="CHEBI:57776"/>
        <dbReference type="ChEBI" id="CHEBI:58516"/>
        <dbReference type="EC" id="2.3.1.157"/>
    </reaction>
</comment>
<evidence type="ECO:0000256" key="1">
    <source>
        <dbReference type="ARBA" id="ARBA00001946"/>
    </source>
</evidence>
<feature type="domain" description="Mannose-1-phosphate guanyltransferase C-terminal" evidence="18">
    <location>
        <begin position="69"/>
        <end position="159"/>
    </location>
</feature>